<dbReference type="EMBL" id="CP091244">
    <property type="protein sequence ID" value="UJS23511.1"/>
    <property type="molecule type" value="Genomic_DNA"/>
</dbReference>
<dbReference type="RefSeq" id="WP_236497687.1">
    <property type="nucleotide sequence ID" value="NZ_CP091244.1"/>
</dbReference>
<gene>
    <name evidence="2" type="ORF">L2Y54_16400</name>
</gene>
<keyword evidence="1" id="KW-0472">Membrane</keyword>
<evidence type="ECO:0000256" key="1">
    <source>
        <dbReference type="SAM" id="Phobius"/>
    </source>
</evidence>
<dbReference type="Proteomes" id="UP001054801">
    <property type="component" value="Chromosome"/>
</dbReference>
<keyword evidence="3" id="KW-1185">Reference proteome</keyword>
<evidence type="ECO:0000313" key="2">
    <source>
        <dbReference type="EMBL" id="UJS23511.1"/>
    </source>
</evidence>
<evidence type="ECO:0000313" key="3">
    <source>
        <dbReference type="Proteomes" id="UP001054801"/>
    </source>
</evidence>
<sequence length="263" mass="28302">MTDDINKPDDTELLLQNMQKKLTESSYRDNKGRAAIAKLLTSDTAIRLIESTADKLGIEPIIVGRSLALAMTHYHTGQTVRSVELGAQLTPDGMPNKWGYEHILPLLVELNIIIKTGERSTAWAAYDKIGHKPGLLDTVLSSFAATPEKLAAKAESERAYAEKCKLDTARKAEAFAQRRKEALMRTVTASQEADKLTSSLPAQPATFGDKVKANPAAAALIGFLVVGVVAAVLTAEPQPQIHTPLIANVNGSPTLDPRILAGE</sequence>
<keyword evidence="1" id="KW-1133">Transmembrane helix</keyword>
<reference evidence="2" key="1">
    <citation type="journal article" date="2022" name="Microorganisms">
        <title>Two New Species of Filamentous Sulfur Bacteria of the Genus Thiothrix, Thiothrix winogradskyi sp. nov. and 'Candidatus Thiothrix sulfatifontis' sp. nov.</title>
        <authorList>
            <person name="Ravin N.V."/>
            <person name="Rossetti S."/>
            <person name="Beletsky A.V."/>
            <person name="Kadnikov V.V."/>
            <person name="Rudenko T.S."/>
            <person name="Smolyakov D.D."/>
            <person name="Moskvitina M.I."/>
            <person name="Gureeva M.V."/>
            <person name="Mardanov A.V."/>
            <person name="Grabovich M.Y."/>
        </authorList>
    </citation>
    <scope>NUCLEOTIDE SEQUENCE</scope>
    <source>
        <strain evidence="2">CT3</strain>
    </source>
</reference>
<organism evidence="2 3">
    <name type="scientific">Thiothrix winogradskyi</name>
    <dbReference type="NCBI Taxonomy" id="96472"/>
    <lineage>
        <taxon>Bacteria</taxon>
        <taxon>Pseudomonadati</taxon>
        <taxon>Pseudomonadota</taxon>
        <taxon>Gammaproteobacteria</taxon>
        <taxon>Thiotrichales</taxon>
        <taxon>Thiotrichaceae</taxon>
        <taxon>Thiothrix</taxon>
    </lineage>
</organism>
<protein>
    <submittedName>
        <fullName evidence="2">Uncharacterized protein</fullName>
    </submittedName>
</protein>
<accession>A0ABY3SVI7</accession>
<keyword evidence="1" id="KW-0812">Transmembrane</keyword>
<feature type="transmembrane region" description="Helical" evidence="1">
    <location>
        <begin position="216"/>
        <end position="235"/>
    </location>
</feature>
<name>A0ABY3SVI7_9GAMM</name>
<proteinExistence type="predicted"/>